<dbReference type="GO" id="GO:0005047">
    <property type="term" value="F:signal recognition particle binding"/>
    <property type="evidence" value="ECO:0007669"/>
    <property type="project" value="InterPro"/>
</dbReference>
<keyword evidence="7" id="KW-0472">Membrane</keyword>
<dbReference type="GO" id="GO:0003924">
    <property type="term" value="F:GTPase activity"/>
    <property type="evidence" value="ECO:0007669"/>
    <property type="project" value="InterPro"/>
</dbReference>
<dbReference type="FunFam" id="3.30.450.60:FF:000023">
    <property type="entry name" value="Signal sequence receptor alpha subunit"/>
    <property type="match status" value="1"/>
</dbReference>
<dbReference type="SMART" id="SM00962">
    <property type="entry name" value="SRP54"/>
    <property type="match status" value="1"/>
</dbReference>
<dbReference type="PANTHER" id="PTHR43134">
    <property type="entry name" value="SIGNAL RECOGNITION PARTICLE RECEPTOR SUBUNIT ALPHA"/>
    <property type="match status" value="1"/>
</dbReference>
<keyword evidence="4" id="KW-0547">Nucleotide-binding</keyword>
<evidence type="ECO:0000259" key="12">
    <source>
        <dbReference type="PROSITE" id="PS00300"/>
    </source>
</evidence>
<dbReference type="Gene3D" id="1.20.120.140">
    <property type="entry name" value="Signal recognition particle SRP54, nucleotide-binding domain"/>
    <property type="match status" value="1"/>
</dbReference>
<dbReference type="SUPFAM" id="SSF47364">
    <property type="entry name" value="Domain of the SRP/SRP receptor G-proteins"/>
    <property type="match status" value="1"/>
</dbReference>
<keyword evidence="6" id="KW-0342">GTP-binding</keyword>
<dbReference type="InterPro" id="IPR011012">
    <property type="entry name" value="Longin-like_dom_sf"/>
</dbReference>
<dbReference type="GO" id="GO:0006886">
    <property type="term" value="P:intracellular protein transport"/>
    <property type="evidence" value="ECO:0007669"/>
    <property type="project" value="InterPro"/>
</dbReference>
<dbReference type="SUPFAM" id="SSF52540">
    <property type="entry name" value="P-loop containing nucleoside triphosphate hydrolases"/>
    <property type="match status" value="1"/>
</dbReference>
<keyword evidence="14" id="KW-1185">Reference proteome</keyword>
<evidence type="ECO:0000256" key="6">
    <source>
        <dbReference type="ARBA" id="ARBA00023134"/>
    </source>
</evidence>
<evidence type="ECO:0000256" key="11">
    <source>
        <dbReference type="SAM" id="MobiDB-lite"/>
    </source>
</evidence>
<evidence type="ECO:0000256" key="10">
    <source>
        <dbReference type="ARBA" id="ARBA00081194"/>
    </source>
</evidence>
<dbReference type="CDD" id="cd14826">
    <property type="entry name" value="SR_alpha_SRX"/>
    <property type="match status" value="1"/>
</dbReference>
<dbReference type="InterPro" id="IPR007222">
    <property type="entry name" value="Sig_recog_particle_rcpt_asu_N"/>
</dbReference>
<dbReference type="GO" id="GO:0006614">
    <property type="term" value="P:SRP-dependent cotranslational protein targeting to membrane"/>
    <property type="evidence" value="ECO:0007669"/>
    <property type="project" value="InterPro"/>
</dbReference>
<comment type="subcellular location">
    <subcellularLocation>
        <location evidence="1">Endoplasmic reticulum membrane</location>
        <topology evidence="1">Peripheral membrane protein</topology>
        <orientation evidence="1">Cytoplasmic side</orientation>
    </subcellularLocation>
</comment>
<dbReference type="FunFam" id="3.40.50.300:FF:000566">
    <property type="entry name" value="Signal recognition particle receptor subunit alpha"/>
    <property type="match status" value="1"/>
</dbReference>
<gene>
    <name evidence="13" type="ORF">K469DRAFT_697755</name>
</gene>
<keyword evidence="8" id="KW-0675">Receptor</keyword>
<dbReference type="SMART" id="SM00382">
    <property type="entry name" value="AAA"/>
    <property type="match status" value="1"/>
</dbReference>
<dbReference type="InterPro" id="IPR027417">
    <property type="entry name" value="P-loop_NTPase"/>
</dbReference>
<feature type="domain" description="SRP54-type proteins GTP-binding" evidence="12">
    <location>
        <begin position="622"/>
        <end position="635"/>
    </location>
</feature>
<dbReference type="InterPro" id="IPR013822">
    <property type="entry name" value="Signal_recog_particl_SRP54_hlx"/>
</dbReference>
<evidence type="ECO:0000256" key="7">
    <source>
        <dbReference type="ARBA" id="ARBA00023136"/>
    </source>
</evidence>
<dbReference type="OrthoDB" id="1727884at2759"/>
<dbReference type="InterPro" id="IPR036225">
    <property type="entry name" value="SRP/SRP_N"/>
</dbReference>
<dbReference type="SMART" id="SM00963">
    <property type="entry name" value="SRP54_N"/>
    <property type="match status" value="1"/>
</dbReference>
<dbReference type="PROSITE" id="PS00300">
    <property type="entry name" value="SRP54"/>
    <property type="match status" value="1"/>
</dbReference>
<dbReference type="GO" id="GO:0005525">
    <property type="term" value="F:GTP binding"/>
    <property type="evidence" value="ECO:0007669"/>
    <property type="project" value="UniProtKB-KW"/>
</dbReference>
<sequence length="649" mass="70239">MLDTFEILTTSGVVLWSRTYVPIGPNIINSLIRDVFIEERIQPQSEDTGQKPTYRKEGYTLKWTTAKDLGLIFVVALISAQAVYQSLVHLTWIDKLLDNVRALFTGLYGEQLKTERTSGVDCEKFGPYFDRQIQELEQASNGPTSGPANIKLTPPSSSGNDSADDGALKPPVSQKTQKSLYGPDTSADSTPVPTPDTSRPTTPAQSHLVTGKSRPGGKLSRRDRKKAAAVNSAPASSGDEATVRRKGKGSAKKNRVWGEFGAEEDDPSMVLDYSQTDIKDDASEAEALEEIKPETWGRKTGKGQFVLKDLDEEMDSIIAEQNAKKESFADSTGIVGSSLGAIGGLFRNVVGGKTLTKEDLAKPLKGMEDHLLKKNVAREAAVRLCESVERDLVGLKTGSFTTIESTIRASMEKALTKILTPTSSLDLLREIQTTNNASRPYVLSIVGVNGVGKSTNLSKIAFFLLQNHHRVLIAAADTFRSGAVEQLRVHVRNLKELSKREGGEVDIFEKGYGKDAANIAADAVAYAQKNNYNVVLIDTAGRRHNDQRLMSSLEKFAKLAKPDKILMVGEALVGSDSVAQARNFNASFGPGRGLDGFVISKCDTVGDMVGTLVSMVHATGIPVVFLGMGQHYADLRGLNVGSVCRLLMS</sequence>
<comment type="similarity">
    <text evidence="2">Belongs to the GTP-binding SRP family.</text>
</comment>
<dbReference type="PANTHER" id="PTHR43134:SF1">
    <property type="entry name" value="SIGNAL RECOGNITION PARTICLE RECEPTOR SUBUNIT ALPHA"/>
    <property type="match status" value="1"/>
</dbReference>
<reference evidence="13" key="1">
    <citation type="journal article" date="2020" name="Stud. Mycol.">
        <title>101 Dothideomycetes genomes: a test case for predicting lifestyles and emergence of pathogens.</title>
        <authorList>
            <person name="Haridas S."/>
            <person name="Albert R."/>
            <person name="Binder M."/>
            <person name="Bloem J."/>
            <person name="Labutti K."/>
            <person name="Salamov A."/>
            <person name="Andreopoulos B."/>
            <person name="Baker S."/>
            <person name="Barry K."/>
            <person name="Bills G."/>
            <person name="Bluhm B."/>
            <person name="Cannon C."/>
            <person name="Castanera R."/>
            <person name="Culley D."/>
            <person name="Daum C."/>
            <person name="Ezra D."/>
            <person name="Gonzalez J."/>
            <person name="Henrissat B."/>
            <person name="Kuo A."/>
            <person name="Liang C."/>
            <person name="Lipzen A."/>
            <person name="Lutzoni F."/>
            <person name="Magnuson J."/>
            <person name="Mondo S."/>
            <person name="Nolan M."/>
            <person name="Ohm R."/>
            <person name="Pangilinan J."/>
            <person name="Park H.-J."/>
            <person name="Ramirez L."/>
            <person name="Alfaro M."/>
            <person name="Sun H."/>
            <person name="Tritt A."/>
            <person name="Yoshinaga Y."/>
            <person name="Zwiers L.-H."/>
            <person name="Turgeon B."/>
            <person name="Goodwin S."/>
            <person name="Spatafora J."/>
            <person name="Crous P."/>
            <person name="Grigoriev I."/>
        </authorList>
    </citation>
    <scope>NUCLEOTIDE SEQUENCE</scope>
    <source>
        <strain evidence="13">CBS 207.26</strain>
    </source>
</reference>
<proteinExistence type="inferred from homology"/>
<organism evidence="13 14">
    <name type="scientific">Zopfia rhizophila CBS 207.26</name>
    <dbReference type="NCBI Taxonomy" id="1314779"/>
    <lineage>
        <taxon>Eukaryota</taxon>
        <taxon>Fungi</taxon>
        <taxon>Dikarya</taxon>
        <taxon>Ascomycota</taxon>
        <taxon>Pezizomycotina</taxon>
        <taxon>Dothideomycetes</taxon>
        <taxon>Dothideomycetes incertae sedis</taxon>
        <taxon>Zopfiaceae</taxon>
        <taxon>Zopfia</taxon>
    </lineage>
</organism>
<dbReference type="InterPro" id="IPR042101">
    <property type="entry name" value="SRP54_N_sf"/>
</dbReference>
<dbReference type="Pfam" id="PF04086">
    <property type="entry name" value="SRP-alpha_N"/>
    <property type="match status" value="1"/>
</dbReference>
<feature type="compositionally biased region" description="Polar residues" evidence="11">
    <location>
        <begin position="186"/>
        <end position="208"/>
    </location>
</feature>
<dbReference type="Pfam" id="PF00448">
    <property type="entry name" value="SRP54"/>
    <property type="match status" value="1"/>
</dbReference>
<evidence type="ECO:0000256" key="3">
    <source>
        <dbReference type="ARBA" id="ARBA00011870"/>
    </source>
</evidence>
<evidence type="ECO:0000256" key="2">
    <source>
        <dbReference type="ARBA" id="ARBA00008531"/>
    </source>
</evidence>
<dbReference type="AlphaFoldDB" id="A0A6A6EEM3"/>
<evidence type="ECO:0000256" key="9">
    <source>
        <dbReference type="ARBA" id="ARBA00071429"/>
    </source>
</evidence>
<evidence type="ECO:0000313" key="13">
    <source>
        <dbReference type="EMBL" id="KAF2190497.1"/>
    </source>
</evidence>
<evidence type="ECO:0000256" key="5">
    <source>
        <dbReference type="ARBA" id="ARBA00022824"/>
    </source>
</evidence>
<dbReference type="Proteomes" id="UP000800200">
    <property type="component" value="Unassembled WGS sequence"/>
</dbReference>
<keyword evidence="5" id="KW-0256">Endoplasmic reticulum</keyword>
<dbReference type="Pfam" id="PF02881">
    <property type="entry name" value="SRP54_N"/>
    <property type="match status" value="1"/>
</dbReference>
<feature type="region of interest" description="Disordered" evidence="11">
    <location>
        <begin position="139"/>
        <end position="252"/>
    </location>
</feature>
<dbReference type="InterPro" id="IPR003593">
    <property type="entry name" value="AAA+_ATPase"/>
</dbReference>
<dbReference type="FunFam" id="1.20.120.140:FF:000009">
    <property type="entry name" value="Signal sequence receptor alpha subunit"/>
    <property type="match status" value="1"/>
</dbReference>
<protein>
    <recommendedName>
        <fullName evidence="9">Signal recognition particle receptor subunit alpha homolog</fullName>
    </recommendedName>
    <alternativeName>
        <fullName evidence="10">Docking protein alpha</fullName>
    </alternativeName>
</protein>
<dbReference type="SUPFAM" id="SSF64356">
    <property type="entry name" value="SNARE-like"/>
    <property type="match status" value="1"/>
</dbReference>
<comment type="subunit">
    <text evidence="3">Heterodimer of an alpha and a beta chain.</text>
</comment>
<dbReference type="InterPro" id="IPR000897">
    <property type="entry name" value="SRP54_GTPase_dom"/>
</dbReference>
<dbReference type="Gene3D" id="3.30.450.60">
    <property type="match status" value="1"/>
</dbReference>
<evidence type="ECO:0000256" key="4">
    <source>
        <dbReference type="ARBA" id="ARBA00022741"/>
    </source>
</evidence>
<evidence type="ECO:0000313" key="14">
    <source>
        <dbReference type="Proteomes" id="UP000800200"/>
    </source>
</evidence>
<dbReference type="EMBL" id="ML994618">
    <property type="protein sequence ID" value="KAF2190497.1"/>
    <property type="molecule type" value="Genomic_DNA"/>
</dbReference>
<keyword evidence="13" id="KW-0378">Hydrolase</keyword>
<accession>A0A6A6EEM3</accession>
<dbReference type="Gene3D" id="3.40.50.300">
    <property type="entry name" value="P-loop containing nucleotide triphosphate hydrolases"/>
    <property type="match status" value="1"/>
</dbReference>
<evidence type="ECO:0000256" key="1">
    <source>
        <dbReference type="ARBA" id="ARBA00004397"/>
    </source>
</evidence>
<name>A0A6A6EEM3_9PEZI</name>
<evidence type="ECO:0000256" key="8">
    <source>
        <dbReference type="ARBA" id="ARBA00023170"/>
    </source>
</evidence>
<dbReference type="GO" id="GO:0005785">
    <property type="term" value="C:signal recognition particle receptor complex"/>
    <property type="evidence" value="ECO:0007669"/>
    <property type="project" value="InterPro"/>
</dbReference>